<dbReference type="PROSITE" id="PS01124">
    <property type="entry name" value="HTH_ARAC_FAMILY_2"/>
    <property type="match status" value="1"/>
</dbReference>
<dbReference type="GO" id="GO:0003700">
    <property type="term" value="F:DNA-binding transcription factor activity"/>
    <property type="evidence" value="ECO:0007669"/>
    <property type="project" value="InterPro"/>
</dbReference>
<accession>A0A1G8AHK8</accession>
<reference evidence="4 5" key="1">
    <citation type="submission" date="2016-10" db="EMBL/GenBank/DDBJ databases">
        <authorList>
            <person name="de Groot N.N."/>
        </authorList>
    </citation>
    <scope>NUCLEOTIDE SEQUENCE [LARGE SCALE GENOMIC DNA]</scope>
    <source>
        <strain evidence="4 5">CGMCC 4.3143</strain>
    </source>
</reference>
<organism evidence="4 5">
    <name type="scientific">Pseudonocardia oroxyli</name>
    <dbReference type="NCBI Taxonomy" id="366584"/>
    <lineage>
        <taxon>Bacteria</taxon>
        <taxon>Bacillati</taxon>
        <taxon>Actinomycetota</taxon>
        <taxon>Actinomycetes</taxon>
        <taxon>Pseudonocardiales</taxon>
        <taxon>Pseudonocardiaceae</taxon>
        <taxon>Pseudonocardia</taxon>
    </lineage>
</organism>
<evidence type="ECO:0000313" key="5">
    <source>
        <dbReference type="Proteomes" id="UP000198967"/>
    </source>
</evidence>
<evidence type="ECO:0000313" key="4">
    <source>
        <dbReference type="EMBL" id="SDH20377.1"/>
    </source>
</evidence>
<protein>
    <recommendedName>
        <fullName evidence="3">HTH araC/xylS-type domain-containing protein</fullName>
    </recommendedName>
</protein>
<dbReference type="EMBL" id="FNBE01000020">
    <property type="protein sequence ID" value="SDH20377.1"/>
    <property type="molecule type" value="Genomic_DNA"/>
</dbReference>
<dbReference type="AlphaFoldDB" id="A0A1G8AHK8"/>
<keyword evidence="5" id="KW-1185">Reference proteome</keyword>
<name>A0A1G8AHK8_PSEOR</name>
<dbReference type="SUPFAM" id="SSF46689">
    <property type="entry name" value="Homeodomain-like"/>
    <property type="match status" value="1"/>
</dbReference>
<dbReference type="InterPro" id="IPR009057">
    <property type="entry name" value="Homeodomain-like_sf"/>
</dbReference>
<feature type="domain" description="HTH araC/xylS-type" evidence="3">
    <location>
        <begin position="57"/>
        <end position="89"/>
    </location>
</feature>
<dbReference type="GO" id="GO:0043565">
    <property type="term" value="F:sequence-specific DNA binding"/>
    <property type="evidence" value="ECO:0007669"/>
    <property type="project" value="InterPro"/>
</dbReference>
<dbReference type="Proteomes" id="UP000198967">
    <property type="component" value="Unassembled WGS sequence"/>
</dbReference>
<proteinExistence type="predicted"/>
<keyword evidence="2" id="KW-0804">Transcription</keyword>
<gene>
    <name evidence="4" type="ORF">SAMN05216377_12045</name>
</gene>
<sequence>MKVPSATATIERATTAKDRVTNEGQSFGIRAAVAAVASVRAAAWRPASARRTGRRSTTVAHCCGWSSASVFIDAFRRTFGRTPGRHPLRSARP</sequence>
<evidence type="ECO:0000259" key="3">
    <source>
        <dbReference type="PROSITE" id="PS01124"/>
    </source>
</evidence>
<evidence type="ECO:0000256" key="2">
    <source>
        <dbReference type="ARBA" id="ARBA00023163"/>
    </source>
</evidence>
<dbReference type="RefSeq" id="WP_245707801.1">
    <property type="nucleotide sequence ID" value="NZ_FNBE01000020.1"/>
</dbReference>
<dbReference type="InterPro" id="IPR018060">
    <property type="entry name" value="HTH_AraC"/>
</dbReference>
<dbReference type="STRING" id="366584.SAMN05216377_12045"/>
<keyword evidence="1" id="KW-0805">Transcription regulation</keyword>
<evidence type="ECO:0000256" key="1">
    <source>
        <dbReference type="ARBA" id="ARBA00023015"/>
    </source>
</evidence>
<dbReference type="Gene3D" id="1.10.10.60">
    <property type="entry name" value="Homeodomain-like"/>
    <property type="match status" value="1"/>
</dbReference>